<organism evidence="1 2">
    <name type="scientific">Ixodes persulcatus</name>
    <name type="common">Taiga tick</name>
    <dbReference type="NCBI Taxonomy" id="34615"/>
    <lineage>
        <taxon>Eukaryota</taxon>
        <taxon>Metazoa</taxon>
        <taxon>Ecdysozoa</taxon>
        <taxon>Arthropoda</taxon>
        <taxon>Chelicerata</taxon>
        <taxon>Arachnida</taxon>
        <taxon>Acari</taxon>
        <taxon>Parasitiformes</taxon>
        <taxon>Ixodida</taxon>
        <taxon>Ixodoidea</taxon>
        <taxon>Ixodidae</taxon>
        <taxon>Ixodinae</taxon>
        <taxon>Ixodes</taxon>
    </lineage>
</organism>
<accession>A0AC60P665</accession>
<name>A0AC60P665_IXOPE</name>
<evidence type="ECO:0000313" key="1">
    <source>
        <dbReference type="EMBL" id="KAG0414958.1"/>
    </source>
</evidence>
<reference evidence="1 2" key="1">
    <citation type="journal article" date="2020" name="Cell">
        <title>Large-Scale Comparative Analyses of Tick Genomes Elucidate Their Genetic Diversity and Vector Capacities.</title>
        <authorList>
            <consortium name="Tick Genome and Microbiome Consortium (TIGMIC)"/>
            <person name="Jia N."/>
            <person name="Wang J."/>
            <person name="Shi W."/>
            <person name="Du L."/>
            <person name="Sun Y."/>
            <person name="Zhan W."/>
            <person name="Jiang J.F."/>
            <person name="Wang Q."/>
            <person name="Zhang B."/>
            <person name="Ji P."/>
            <person name="Bell-Sakyi L."/>
            <person name="Cui X.M."/>
            <person name="Yuan T.T."/>
            <person name="Jiang B.G."/>
            <person name="Yang W.F."/>
            <person name="Lam T.T."/>
            <person name="Chang Q.C."/>
            <person name="Ding S.J."/>
            <person name="Wang X.J."/>
            <person name="Zhu J.G."/>
            <person name="Ruan X.D."/>
            <person name="Zhao L."/>
            <person name="Wei J.T."/>
            <person name="Ye R.Z."/>
            <person name="Que T.C."/>
            <person name="Du C.H."/>
            <person name="Zhou Y.H."/>
            <person name="Cheng J.X."/>
            <person name="Dai P.F."/>
            <person name="Guo W.B."/>
            <person name="Han X.H."/>
            <person name="Huang E.J."/>
            <person name="Li L.F."/>
            <person name="Wei W."/>
            <person name="Gao Y.C."/>
            <person name="Liu J.Z."/>
            <person name="Shao H.Z."/>
            <person name="Wang X."/>
            <person name="Wang C.C."/>
            <person name="Yang T.C."/>
            <person name="Huo Q.B."/>
            <person name="Li W."/>
            <person name="Chen H.Y."/>
            <person name="Chen S.E."/>
            <person name="Zhou L.G."/>
            <person name="Ni X.B."/>
            <person name="Tian J.H."/>
            <person name="Sheng Y."/>
            <person name="Liu T."/>
            <person name="Pan Y.S."/>
            <person name="Xia L.Y."/>
            <person name="Li J."/>
            <person name="Zhao F."/>
            <person name="Cao W.C."/>
        </authorList>
    </citation>
    <scope>NUCLEOTIDE SEQUENCE [LARGE SCALE GENOMIC DNA]</scope>
    <source>
        <strain evidence="1">Iper-2018</strain>
    </source>
</reference>
<dbReference type="EMBL" id="JABSTQ010011129">
    <property type="protein sequence ID" value="KAG0414958.1"/>
    <property type="molecule type" value="Genomic_DNA"/>
</dbReference>
<keyword evidence="2" id="KW-1185">Reference proteome</keyword>
<feature type="non-terminal residue" evidence="1">
    <location>
        <position position="168"/>
    </location>
</feature>
<proteinExistence type="predicted"/>
<protein>
    <submittedName>
        <fullName evidence="1">Uncharacterized protein</fullName>
    </submittedName>
</protein>
<evidence type="ECO:0000313" key="2">
    <source>
        <dbReference type="Proteomes" id="UP000805193"/>
    </source>
</evidence>
<dbReference type="Proteomes" id="UP000805193">
    <property type="component" value="Unassembled WGS sequence"/>
</dbReference>
<comment type="caution">
    <text evidence="1">The sequence shown here is derived from an EMBL/GenBank/DDBJ whole genome shotgun (WGS) entry which is preliminary data.</text>
</comment>
<sequence>MADSFLPDARSTVLTGAAGECVLASTGHPDVQLAKGHLDFGVRLLTQIRFSSKNTGNILFSLTSVATALATFSLGTKGKSRDELLATLKNYQEAPAEQDILLAAYNSYLGNMLSPKVTLETAIVIIVEKTIPLLGRNKEDISEAFGAKIHSVDILENPSEATSDINDW</sequence>
<gene>
    <name evidence="1" type="ORF">HPB47_007886</name>
</gene>